<dbReference type="InterPro" id="IPR054473">
    <property type="entry name" value="KIF2A-like_N"/>
</dbReference>
<dbReference type="Pfam" id="PF22923">
    <property type="entry name" value="KIF2A-like_1st"/>
    <property type="match status" value="1"/>
</dbReference>
<dbReference type="STRING" id="7244.A0A0Q9WF21"/>
<keyword evidence="2" id="KW-0493">Microtubule</keyword>
<protein>
    <recommendedName>
        <fullName evidence="4">Kinesin-like protein KIF2A-like N-terminal domain-containing protein</fullName>
    </recommendedName>
</protein>
<reference evidence="5 6" key="1">
    <citation type="journal article" date="2007" name="Nature">
        <title>Evolution of genes and genomes on the Drosophila phylogeny.</title>
        <authorList>
            <consortium name="Drosophila 12 Genomes Consortium"/>
            <person name="Clark A.G."/>
            <person name="Eisen M.B."/>
            <person name="Smith D.R."/>
            <person name="Bergman C.M."/>
            <person name="Oliver B."/>
            <person name="Markow T.A."/>
            <person name="Kaufman T.C."/>
            <person name="Kellis M."/>
            <person name="Gelbart W."/>
            <person name="Iyer V.N."/>
            <person name="Pollard D.A."/>
            <person name="Sackton T.B."/>
            <person name="Larracuente A.M."/>
            <person name="Singh N.D."/>
            <person name="Abad J.P."/>
            <person name="Abt D.N."/>
            <person name="Adryan B."/>
            <person name="Aguade M."/>
            <person name="Akashi H."/>
            <person name="Anderson W.W."/>
            <person name="Aquadro C.F."/>
            <person name="Ardell D.H."/>
            <person name="Arguello R."/>
            <person name="Artieri C.G."/>
            <person name="Barbash D.A."/>
            <person name="Barker D."/>
            <person name="Barsanti P."/>
            <person name="Batterham P."/>
            <person name="Batzoglou S."/>
            <person name="Begun D."/>
            <person name="Bhutkar A."/>
            <person name="Blanco E."/>
            <person name="Bosak S.A."/>
            <person name="Bradley R.K."/>
            <person name="Brand A.D."/>
            <person name="Brent M.R."/>
            <person name="Brooks A.N."/>
            <person name="Brown R.H."/>
            <person name="Butlin R.K."/>
            <person name="Caggese C."/>
            <person name="Calvi B.R."/>
            <person name="Bernardo de Carvalho A."/>
            <person name="Caspi A."/>
            <person name="Castrezana S."/>
            <person name="Celniker S.E."/>
            <person name="Chang J.L."/>
            <person name="Chapple C."/>
            <person name="Chatterji S."/>
            <person name="Chinwalla A."/>
            <person name="Civetta A."/>
            <person name="Clifton S.W."/>
            <person name="Comeron J.M."/>
            <person name="Costello J.C."/>
            <person name="Coyne J.A."/>
            <person name="Daub J."/>
            <person name="David R.G."/>
            <person name="Delcher A.L."/>
            <person name="Delehaunty K."/>
            <person name="Do C.B."/>
            <person name="Ebling H."/>
            <person name="Edwards K."/>
            <person name="Eickbush T."/>
            <person name="Evans J.D."/>
            <person name="Filipski A."/>
            <person name="Findeiss S."/>
            <person name="Freyhult E."/>
            <person name="Fulton L."/>
            <person name="Fulton R."/>
            <person name="Garcia A.C."/>
            <person name="Gardiner A."/>
            <person name="Garfield D.A."/>
            <person name="Garvin B.E."/>
            <person name="Gibson G."/>
            <person name="Gilbert D."/>
            <person name="Gnerre S."/>
            <person name="Godfrey J."/>
            <person name="Good R."/>
            <person name="Gotea V."/>
            <person name="Gravely B."/>
            <person name="Greenberg A.J."/>
            <person name="Griffiths-Jones S."/>
            <person name="Gross S."/>
            <person name="Guigo R."/>
            <person name="Gustafson E.A."/>
            <person name="Haerty W."/>
            <person name="Hahn M.W."/>
            <person name="Halligan D.L."/>
            <person name="Halpern A.L."/>
            <person name="Halter G.M."/>
            <person name="Han M.V."/>
            <person name="Heger A."/>
            <person name="Hillier L."/>
            <person name="Hinrichs A.S."/>
            <person name="Holmes I."/>
            <person name="Hoskins R.A."/>
            <person name="Hubisz M.J."/>
            <person name="Hultmark D."/>
            <person name="Huntley M.A."/>
            <person name="Jaffe D.B."/>
            <person name="Jagadeeshan S."/>
            <person name="Jeck W.R."/>
            <person name="Johnson J."/>
            <person name="Jones C.D."/>
            <person name="Jordan W.C."/>
            <person name="Karpen G.H."/>
            <person name="Kataoka E."/>
            <person name="Keightley P.D."/>
            <person name="Kheradpour P."/>
            <person name="Kirkness E.F."/>
            <person name="Koerich L.B."/>
            <person name="Kristiansen K."/>
            <person name="Kudrna D."/>
            <person name="Kulathinal R.J."/>
            <person name="Kumar S."/>
            <person name="Kwok R."/>
            <person name="Lander E."/>
            <person name="Langley C.H."/>
            <person name="Lapoint R."/>
            <person name="Lazzaro B.P."/>
            <person name="Lee S.J."/>
            <person name="Levesque L."/>
            <person name="Li R."/>
            <person name="Lin C.F."/>
            <person name="Lin M.F."/>
            <person name="Lindblad-Toh K."/>
            <person name="Llopart A."/>
            <person name="Long M."/>
            <person name="Low L."/>
            <person name="Lozovsky E."/>
            <person name="Lu J."/>
            <person name="Luo M."/>
            <person name="Machado C.A."/>
            <person name="Makalowski W."/>
            <person name="Marzo M."/>
            <person name="Matsuda M."/>
            <person name="Matzkin L."/>
            <person name="McAllister B."/>
            <person name="McBride C.S."/>
            <person name="McKernan B."/>
            <person name="McKernan K."/>
            <person name="Mendez-Lago M."/>
            <person name="Minx P."/>
            <person name="Mollenhauer M.U."/>
            <person name="Montooth K."/>
            <person name="Mount S.M."/>
            <person name="Mu X."/>
            <person name="Myers E."/>
            <person name="Negre B."/>
            <person name="Newfeld S."/>
            <person name="Nielsen R."/>
            <person name="Noor M.A."/>
            <person name="O'Grady P."/>
            <person name="Pachter L."/>
            <person name="Papaceit M."/>
            <person name="Parisi M.J."/>
            <person name="Parisi M."/>
            <person name="Parts L."/>
            <person name="Pedersen J.S."/>
            <person name="Pesole G."/>
            <person name="Phillippy A.M."/>
            <person name="Ponting C.P."/>
            <person name="Pop M."/>
            <person name="Porcelli D."/>
            <person name="Powell J.R."/>
            <person name="Prohaska S."/>
            <person name="Pruitt K."/>
            <person name="Puig M."/>
            <person name="Quesneville H."/>
            <person name="Ram K.R."/>
            <person name="Rand D."/>
            <person name="Rasmussen M.D."/>
            <person name="Reed L.K."/>
            <person name="Reenan R."/>
            <person name="Reily A."/>
            <person name="Remington K.A."/>
            <person name="Rieger T.T."/>
            <person name="Ritchie M.G."/>
            <person name="Robin C."/>
            <person name="Rogers Y.H."/>
            <person name="Rohde C."/>
            <person name="Rozas J."/>
            <person name="Rubenfield M.J."/>
            <person name="Ruiz A."/>
            <person name="Russo S."/>
            <person name="Salzberg S.L."/>
            <person name="Sanchez-Gracia A."/>
            <person name="Saranga D.J."/>
            <person name="Sato H."/>
            <person name="Schaeffer S.W."/>
            <person name="Schatz M.C."/>
            <person name="Schlenke T."/>
            <person name="Schwartz R."/>
            <person name="Segarra C."/>
            <person name="Singh R.S."/>
            <person name="Sirot L."/>
            <person name="Sirota M."/>
            <person name="Sisneros N.B."/>
            <person name="Smith C.D."/>
            <person name="Smith T.F."/>
            <person name="Spieth J."/>
            <person name="Stage D.E."/>
            <person name="Stark A."/>
            <person name="Stephan W."/>
            <person name="Strausberg R.L."/>
            <person name="Strempel S."/>
            <person name="Sturgill D."/>
            <person name="Sutton G."/>
            <person name="Sutton G.G."/>
            <person name="Tao W."/>
            <person name="Teichmann S."/>
            <person name="Tobari Y.N."/>
            <person name="Tomimura Y."/>
            <person name="Tsolas J.M."/>
            <person name="Valente V.L."/>
            <person name="Venter E."/>
            <person name="Venter J.C."/>
            <person name="Vicario S."/>
            <person name="Vieira F.G."/>
            <person name="Vilella A.J."/>
            <person name="Villasante A."/>
            <person name="Walenz B."/>
            <person name="Wang J."/>
            <person name="Wasserman M."/>
            <person name="Watts T."/>
            <person name="Wilson D."/>
            <person name="Wilson R.K."/>
            <person name="Wing R.A."/>
            <person name="Wolfner M.F."/>
            <person name="Wong A."/>
            <person name="Wong G.K."/>
            <person name="Wu C.I."/>
            <person name="Wu G."/>
            <person name="Yamamoto D."/>
            <person name="Yang H.P."/>
            <person name="Yang S.P."/>
            <person name="Yorke J.A."/>
            <person name="Yoshida K."/>
            <person name="Zdobnov E."/>
            <person name="Zhang P."/>
            <person name="Zhang Y."/>
            <person name="Zimin A.V."/>
            <person name="Baldwin J."/>
            <person name="Abdouelleil A."/>
            <person name="Abdulkadir J."/>
            <person name="Abebe A."/>
            <person name="Abera B."/>
            <person name="Abreu J."/>
            <person name="Acer S.C."/>
            <person name="Aftuck L."/>
            <person name="Alexander A."/>
            <person name="An P."/>
            <person name="Anderson E."/>
            <person name="Anderson S."/>
            <person name="Arachi H."/>
            <person name="Azer M."/>
            <person name="Bachantsang P."/>
            <person name="Barry A."/>
            <person name="Bayul T."/>
            <person name="Berlin A."/>
            <person name="Bessette D."/>
            <person name="Bloom T."/>
            <person name="Blye J."/>
            <person name="Boguslavskiy L."/>
            <person name="Bonnet C."/>
            <person name="Boukhgalter B."/>
            <person name="Bourzgui I."/>
            <person name="Brown A."/>
            <person name="Cahill P."/>
            <person name="Channer S."/>
            <person name="Cheshatsang Y."/>
            <person name="Chuda L."/>
            <person name="Citroen M."/>
            <person name="Collymore A."/>
            <person name="Cooke P."/>
            <person name="Costello M."/>
            <person name="D'Aco K."/>
            <person name="Daza R."/>
            <person name="De Haan G."/>
            <person name="DeGray S."/>
            <person name="DeMaso C."/>
            <person name="Dhargay N."/>
            <person name="Dooley K."/>
            <person name="Dooley E."/>
            <person name="Doricent M."/>
            <person name="Dorje P."/>
            <person name="Dorjee K."/>
            <person name="Dupes A."/>
            <person name="Elong R."/>
            <person name="Falk J."/>
            <person name="Farina A."/>
            <person name="Faro S."/>
            <person name="Ferguson D."/>
            <person name="Fisher S."/>
            <person name="Foley C.D."/>
            <person name="Franke A."/>
            <person name="Friedrich D."/>
            <person name="Gadbois L."/>
            <person name="Gearin G."/>
            <person name="Gearin C.R."/>
            <person name="Giannoukos G."/>
            <person name="Goode T."/>
            <person name="Graham J."/>
            <person name="Grandbois E."/>
            <person name="Grewal S."/>
            <person name="Gyaltsen K."/>
            <person name="Hafez N."/>
            <person name="Hagos B."/>
            <person name="Hall J."/>
            <person name="Henson C."/>
            <person name="Hollinger A."/>
            <person name="Honan T."/>
            <person name="Huard M.D."/>
            <person name="Hughes L."/>
            <person name="Hurhula B."/>
            <person name="Husby M.E."/>
            <person name="Kamat A."/>
            <person name="Kanga B."/>
            <person name="Kashin S."/>
            <person name="Khazanovich D."/>
            <person name="Kisner P."/>
            <person name="Lance K."/>
            <person name="Lara M."/>
            <person name="Lee W."/>
            <person name="Lennon N."/>
            <person name="Letendre F."/>
            <person name="LeVine R."/>
            <person name="Lipovsky A."/>
            <person name="Liu X."/>
            <person name="Liu J."/>
            <person name="Liu S."/>
            <person name="Lokyitsang T."/>
            <person name="Lokyitsang Y."/>
            <person name="Lubonja R."/>
            <person name="Lui A."/>
            <person name="MacDonald P."/>
            <person name="Magnisalis V."/>
            <person name="Maru K."/>
            <person name="Matthews C."/>
            <person name="McCusker W."/>
            <person name="McDonough S."/>
            <person name="Mehta T."/>
            <person name="Meldrim J."/>
            <person name="Meneus L."/>
            <person name="Mihai O."/>
            <person name="Mihalev A."/>
            <person name="Mihova T."/>
            <person name="Mittelman R."/>
            <person name="Mlenga V."/>
            <person name="Montmayeur A."/>
            <person name="Mulrain L."/>
            <person name="Navidi A."/>
            <person name="Naylor J."/>
            <person name="Negash T."/>
            <person name="Nguyen T."/>
            <person name="Nguyen N."/>
            <person name="Nicol R."/>
            <person name="Norbu C."/>
            <person name="Norbu N."/>
            <person name="Novod N."/>
            <person name="O'Neill B."/>
            <person name="Osman S."/>
            <person name="Markiewicz E."/>
            <person name="Oyono O.L."/>
            <person name="Patti C."/>
            <person name="Phunkhang P."/>
            <person name="Pierre F."/>
            <person name="Priest M."/>
            <person name="Raghuraman S."/>
            <person name="Rege F."/>
            <person name="Reyes R."/>
            <person name="Rise C."/>
            <person name="Rogov P."/>
            <person name="Ross K."/>
            <person name="Ryan E."/>
            <person name="Settipalli S."/>
            <person name="Shea T."/>
            <person name="Sherpa N."/>
            <person name="Shi L."/>
            <person name="Shih D."/>
            <person name="Sparrow T."/>
            <person name="Spaulding J."/>
            <person name="Stalker J."/>
            <person name="Stange-Thomann N."/>
            <person name="Stavropoulos S."/>
            <person name="Stone C."/>
            <person name="Strader C."/>
            <person name="Tesfaye S."/>
            <person name="Thomson T."/>
            <person name="Thoulutsang Y."/>
            <person name="Thoulutsang D."/>
            <person name="Topham K."/>
            <person name="Topping I."/>
            <person name="Tsamla T."/>
            <person name="Vassiliev H."/>
            <person name="Vo A."/>
            <person name="Wangchuk T."/>
            <person name="Wangdi T."/>
            <person name="Weiand M."/>
            <person name="Wilkinson J."/>
            <person name="Wilson A."/>
            <person name="Yadav S."/>
            <person name="Young G."/>
            <person name="Yu Q."/>
            <person name="Zembek L."/>
            <person name="Zhong D."/>
            <person name="Zimmer A."/>
            <person name="Zwirko Z."/>
            <person name="Jaffe D.B."/>
            <person name="Alvarez P."/>
            <person name="Brockman W."/>
            <person name="Butler J."/>
            <person name="Chin C."/>
            <person name="Gnerre S."/>
            <person name="Grabherr M."/>
            <person name="Kleber M."/>
            <person name="Mauceli E."/>
            <person name="MacCallum I."/>
        </authorList>
    </citation>
    <scope>NUCLEOTIDE SEQUENCE [LARGE SCALE GENOMIC DNA]</scope>
    <source>
        <strain evidence="6">Tucson 15010-1051.87</strain>
    </source>
</reference>
<evidence type="ECO:0000256" key="3">
    <source>
        <dbReference type="ARBA" id="ARBA00023054"/>
    </source>
</evidence>
<keyword evidence="6" id="KW-1185">Reference proteome</keyword>
<dbReference type="AlphaFoldDB" id="A0A0Q9WF21"/>
<proteinExistence type="predicted"/>
<dbReference type="EMBL" id="CH940648">
    <property type="protein sequence ID" value="KRF79317.1"/>
    <property type="molecule type" value="Genomic_DNA"/>
</dbReference>
<dbReference type="Proteomes" id="UP000008792">
    <property type="component" value="Unassembled WGS sequence"/>
</dbReference>
<feature type="domain" description="Kinesin-like protein KIF2A-like N-terminal" evidence="4">
    <location>
        <begin position="1"/>
        <end position="54"/>
    </location>
</feature>
<keyword evidence="1" id="KW-0963">Cytoplasm</keyword>
<sequence>MEYLLIGEKISISRTDGRVHTAVVDSKQDEVQSITVAWTEGSKMMGKEIPWSSIVALNPHLMERTQLWFFTLWRSSFTSNRPGKIKNFLPFILAILEK</sequence>
<evidence type="ECO:0000256" key="2">
    <source>
        <dbReference type="ARBA" id="ARBA00022701"/>
    </source>
</evidence>
<evidence type="ECO:0000313" key="5">
    <source>
        <dbReference type="EMBL" id="KRF79317.1"/>
    </source>
</evidence>
<accession>A0A0Q9WF21</accession>
<evidence type="ECO:0000259" key="4">
    <source>
        <dbReference type="Pfam" id="PF22923"/>
    </source>
</evidence>
<evidence type="ECO:0000256" key="1">
    <source>
        <dbReference type="ARBA" id="ARBA00022490"/>
    </source>
</evidence>
<organism evidence="5 6">
    <name type="scientific">Drosophila virilis</name>
    <name type="common">Fruit fly</name>
    <dbReference type="NCBI Taxonomy" id="7244"/>
    <lineage>
        <taxon>Eukaryota</taxon>
        <taxon>Metazoa</taxon>
        <taxon>Ecdysozoa</taxon>
        <taxon>Arthropoda</taxon>
        <taxon>Hexapoda</taxon>
        <taxon>Insecta</taxon>
        <taxon>Pterygota</taxon>
        <taxon>Neoptera</taxon>
        <taxon>Endopterygota</taxon>
        <taxon>Diptera</taxon>
        <taxon>Brachycera</taxon>
        <taxon>Muscomorpha</taxon>
        <taxon>Ephydroidea</taxon>
        <taxon>Drosophilidae</taxon>
        <taxon>Drosophila</taxon>
    </lineage>
</organism>
<gene>
    <name evidence="5" type="primary">Dvir\GJ27022</name>
    <name evidence="5" type="ORF">Dvir_GJ27022</name>
</gene>
<evidence type="ECO:0000313" key="6">
    <source>
        <dbReference type="Proteomes" id="UP000008792"/>
    </source>
</evidence>
<keyword evidence="3" id="KW-0175">Coiled coil</keyword>
<dbReference type="OrthoDB" id="7882239at2759"/>
<name>A0A0Q9WF21_DROVI</name>
<dbReference type="InParanoid" id="A0A0Q9WF21"/>
<dbReference type="GO" id="GO:0005874">
    <property type="term" value="C:microtubule"/>
    <property type="evidence" value="ECO:0007669"/>
    <property type="project" value="UniProtKB-KW"/>
</dbReference>